<dbReference type="Gene3D" id="1.10.530.10">
    <property type="match status" value="1"/>
</dbReference>
<dbReference type="SMART" id="SM00062">
    <property type="entry name" value="PBPb"/>
    <property type="match status" value="1"/>
</dbReference>
<dbReference type="PANTHER" id="PTHR35936:SF32">
    <property type="entry name" value="MEMBRANE-BOUND LYTIC MUREIN TRANSGLYCOSYLASE F"/>
    <property type="match status" value="1"/>
</dbReference>
<dbReference type="AlphaFoldDB" id="A0A1J5T825"/>
<dbReference type="Pfam" id="PF00497">
    <property type="entry name" value="SBP_bac_3"/>
    <property type="match status" value="1"/>
</dbReference>
<evidence type="ECO:0000256" key="1">
    <source>
        <dbReference type="ARBA" id="ARBA00004339"/>
    </source>
</evidence>
<dbReference type="GO" id="GO:0071555">
    <property type="term" value="P:cell wall organization"/>
    <property type="evidence" value="ECO:0007669"/>
    <property type="project" value="UniProtKB-KW"/>
</dbReference>
<evidence type="ECO:0000313" key="8">
    <source>
        <dbReference type="EMBL" id="OIR12384.1"/>
    </source>
</evidence>
<sequence>MLRLSLFLLLISLIAGCSPADDKNQQRSANANSKEIVFVTHNGPTTYYVNGDSQFAGIEYDLATLFVKDYMPGYQIKFLVVNSIGDVIPALLKGKANIAAANLSITHLRQELVQFSKPYQETQQQLILNNEVFENPKNLHTVKDLALLSDKSIAVPAGTSYAERLSQLQKEQPKLHWQAIENTNSESLLEEVASGLLDFTVVDSHLLAVMKNYHPNLDVAMPIGKPEKIAWALSKNADPQLISKVNAFFDKIHQDGTLRNLIDRYYGNVDRLNTQDITNFLKLSNTLLPKYMNIFKQAQEITGIDWRLLAAISYRESHWDTFNTSPTNVRGLMMLTEKTADLMGVTDRLDPKQSIPAGAKYLLKLKDTIPDRVPEPDRTYMALASYNIGYAHVEDARVLAQRLKLNPDSWVDVKKTLVMLNNPEYYSTAKYGYASGGAPVIFVGSIRSYQRILERYQPSHSPSYNNYKIALADEY</sequence>
<keyword evidence="5 8" id="KW-0456">Lyase</keyword>
<dbReference type="InterPro" id="IPR008258">
    <property type="entry name" value="Transglycosylase_SLT_dom_1"/>
</dbReference>
<proteinExistence type="inferred from homology"/>
<dbReference type="Gene3D" id="3.40.190.10">
    <property type="entry name" value="Periplasmic binding protein-like II"/>
    <property type="match status" value="2"/>
</dbReference>
<gene>
    <name evidence="8" type="primary">mltF_3</name>
    <name evidence="8" type="ORF">GALL_60830</name>
</gene>
<feature type="domain" description="Solute-binding protein family 3/N-terminal" evidence="7">
    <location>
        <begin position="35"/>
        <end position="269"/>
    </location>
</feature>
<keyword evidence="3" id="KW-0472">Membrane</keyword>
<dbReference type="GO" id="GO:0009279">
    <property type="term" value="C:cell outer membrane"/>
    <property type="evidence" value="ECO:0007669"/>
    <property type="project" value="UniProtKB-SubCell"/>
</dbReference>
<dbReference type="EMBL" id="MLJW01000017">
    <property type="protein sequence ID" value="OIR12384.1"/>
    <property type="molecule type" value="Genomic_DNA"/>
</dbReference>
<dbReference type="InterPro" id="IPR001638">
    <property type="entry name" value="Solute-binding_3/MltF_N"/>
</dbReference>
<dbReference type="GO" id="GO:0016837">
    <property type="term" value="F:carbon-oxygen lyase activity, acting on polysaccharides"/>
    <property type="evidence" value="ECO:0007669"/>
    <property type="project" value="InterPro"/>
</dbReference>
<dbReference type="PROSITE" id="PS51257">
    <property type="entry name" value="PROKAR_LIPOPROTEIN"/>
    <property type="match status" value="1"/>
</dbReference>
<dbReference type="SUPFAM" id="SSF53850">
    <property type="entry name" value="Periplasmic binding protein-like II"/>
    <property type="match status" value="1"/>
</dbReference>
<evidence type="ECO:0000256" key="2">
    <source>
        <dbReference type="ARBA" id="ARBA00022729"/>
    </source>
</evidence>
<dbReference type="CDD" id="cd13403">
    <property type="entry name" value="MLTF-like"/>
    <property type="match status" value="1"/>
</dbReference>
<comment type="caution">
    <text evidence="8">The sequence shown here is derived from an EMBL/GenBank/DDBJ whole genome shotgun (WGS) entry which is preliminary data.</text>
</comment>
<reference evidence="8" key="1">
    <citation type="submission" date="2016-10" db="EMBL/GenBank/DDBJ databases">
        <title>Sequence of Gallionella enrichment culture.</title>
        <authorList>
            <person name="Poehlein A."/>
            <person name="Muehling M."/>
            <person name="Daniel R."/>
        </authorList>
    </citation>
    <scope>NUCLEOTIDE SEQUENCE</scope>
</reference>
<dbReference type="CDD" id="cd01009">
    <property type="entry name" value="PBP2_YfhD_N"/>
    <property type="match status" value="1"/>
</dbReference>
<evidence type="ECO:0000256" key="3">
    <source>
        <dbReference type="ARBA" id="ARBA00023136"/>
    </source>
</evidence>
<comment type="subcellular location">
    <subcellularLocation>
        <location evidence="1">Cell outer membrane</location>
        <topology evidence="1">Peripheral membrane protein</topology>
    </subcellularLocation>
</comment>
<dbReference type="SUPFAM" id="SSF53955">
    <property type="entry name" value="Lysozyme-like"/>
    <property type="match status" value="1"/>
</dbReference>
<dbReference type="InterPro" id="IPR023346">
    <property type="entry name" value="Lysozyme-like_dom_sf"/>
</dbReference>
<keyword evidence="4" id="KW-0998">Cell outer membrane</keyword>
<dbReference type="NCBIfam" id="NF008112">
    <property type="entry name" value="PRK10859.1"/>
    <property type="match status" value="1"/>
</dbReference>
<accession>A0A1J5T825</accession>
<evidence type="ECO:0000259" key="7">
    <source>
        <dbReference type="SMART" id="SM00062"/>
    </source>
</evidence>
<organism evidence="8">
    <name type="scientific">mine drainage metagenome</name>
    <dbReference type="NCBI Taxonomy" id="410659"/>
    <lineage>
        <taxon>unclassified sequences</taxon>
        <taxon>metagenomes</taxon>
        <taxon>ecological metagenomes</taxon>
    </lineage>
</organism>
<dbReference type="EC" id="4.2.2.-" evidence="8"/>
<dbReference type="Pfam" id="PF01464">
    <property type="entry name" value="SLT"/>
    <property type="match status" value="1"/>
</dbReference>
<evidence type="ECO:0000256" key="4">
    <source>
        <dbReference type="ARBA" id="ARBA00023237"/>
    </source>
</evidence>
<dbReference type="PANTHER" id="PTHR35936">
    <property type="entry name" value="MEMBRANE-BOUND LYTIC MUREIN TRANSGLYCOSYLASE F"/>
    <property type="match status" value="1"/>
</dbReference>
<dbReference type="HAMAP" id="MF_02016">
    <property type="entry name" value="MltF"/>
    <property type="match status" value="1"/>
</dbReference>
<protein>
    <submittedName>
        <fullName evidence="8">Membrane-bound lytic murein transglycosylase F</fullName>
        <ecNumber evidence="8">4.2.2.-</ecNumber>
    </submittedName>
</protein>
<evidence type="ECO:0000256" key="6">
    <source>
        <dbReference type="ARBA" id="ARBA00023316"/>
    </source>
</evidence>
<name>A0A1J5T825_9ZZZZ</name>
<keyword evidence="2" id="KW-0732">Signal</keyword>
<evidence type="ECO:0000256" key="5">
    <source>
        <dbReference type="ARBA" id="ARBA00023239"/>
    </source>
</evidence>
<keyword evidence="6" id="KW-0961">Cell wall biogenesis/degradation</keyword>
<dbReference type="InterPro" id="IPR023703">
    <property type="entry name" value="MltF"/>
</dbReference>